<sequence>MPKNSATSWIVCGLPLNKKFVVVEDTKSPLMYYVVPTSWVNIKNKIVHYPEPGNDIVSLVKSSAPVDPIWPMYNLAKVYLKSGNNPILISSLINIVLIECTTVLILYVIFSDSYDVAYKHVDTLVANKNDVGYTPSDIERLRIAQEDSAAAAKVAKAKAAKASKDARDAAAKKANDAATKKAGDAAAKLALDAASKLTYTPAANTDHTKPRGRKRKIPLEKTSTPFRHNKGGKEPRHVLPTTGRQDDDDVFIPSKSYKRTPLSEDIESEIESDEVERSIRGNSSDEYQFDSEEERRREHEQRQRQLEEEMRQYEEQRQLEEEQRRYEEQRQYEYTQSVTYTPTKRKSSRSASVTSNQLSPHSPVYTSRMLFGEPGNTPIGVHHLATFFTKMSNRFDDLTKQFKNVSSRLKNLENKYETDHIKMAKVMRIYKARQMVAELNNTATSTSTTGEQAAADQSLPTFADIMKDMTNEEEMQMMGEFNPRIILQWIAMFG</sequence>
<reference evidence="4 5" key="1">
    <citation type="submission" date="2024-03" db="EMBL/GenBank/DDBJ databases">
        <title>Adaptation during the transition from Ophiocordyceps entomopathogen to insect associate is accompanied by gene loss and intensified selection.</title>
        <authorList>
            <person name="Ward C.M."/>
            <person name="Onetto C.A."/>
            <person name="Borneman A.R."/>
        </authorList>
    </citation>
    <scope>NUCLEOTIDE SEQUENCE [LARGE SCALE GENOMIC DNA]</scope>
    <source>
        <strain evidence="4">AWRI1</strain>
        <tissue evidence="4">Single Adult Female</tissue>
    </source>
</reference>
<evidence type="ECO:0000313" key="4">
    <source>
        <dbReference type="EMBL" id="KAK7601129.1"/>
    </source>
</evidence>
<protein>
    <submittedName>
        <fullName evidence="4">Uncharacterized protein</fullName>
    </submittedName>
</protein>
<accession>A0AAN9Y7A1</accession>
<name>A0AAN9Y7A1_9HEMI</name>
<feature type="transmembrane region" description="Helical" evidence="2">
    <location>
        <begin position="87"/>
        <end position="110"/>
    </location>
</feature>
<keyword evidence="5" id="KW-1185">Reference proteome</keyword>
<feature type="region of interest" description="Disordered" evidence="1">
    <location>
        <begin position="201"/>
        <end position="362"/>
    </location>
</feature>
<feature type="compositionally biased region" description="Polar residues" evidence="1">
    <location>
        <begin position="349"/>
        <end position="360"/>
    </location>
</feature>
<organism evidence="4 5">
    <name type="scientific">Parthenolecanium corni</name>
    <dbReference type="NCBI Taxonomy" id="536013"/>
    <lineage>
        <taxon>Eukaryota</taxon>
        <taxon>Metazoa</taxon>
        <taxon>Ecdysozoa</taxon>
        <taxon>Arthropoda</taxon>
        <taxon>Hexapoda</taxon>
        <taxon>Insecta</taxon>
        <taxon>Pterygota</taxon>
        <taxon>Neoptera</taxon>
        <taxon>Paraneoptera</taxon>
        <taxon>Hemiptera</taxon>
        <taxon>Sternorrhyncha</taxon>
        <taxon>Coccoidea</taxon>
        <taxon>Coccidae</taxon>
        <taxon>Parthenolecanium</taxon>
    </lineage>
</organism>
<proteinExistence type="predicted"/>
<evidence type="ECO:0000313" key="5">
    <source>
        <dbReference type="Proteomes" id="UP001367676"/>
    </source>
</evidence>
<dbReference type="Proteomes" id="UP001367676">
    <property type="component" value="Unassembled WGS sequence"/>
</dbReference>
<keyword evidence="2" id="KW-1133">Transmembrane helix</keyword>
<dbReference type="EMBL" id="JBBCAQ010000010">
    <property type="protein sequence ID" value="KAK7601129.1"/>
    <property type="molecule type" value="Genomic_DNA"/>
</dbReference>
<feature type="compositionally biased region" description="Basic and acidic residues" evidence="1">
    <location>
        <begin position="293"/>
        <end position="331"/>
    </location>
</feature>
<evidence type="ECO:0000313" key="3">
    <source>
        <dbReference type="EMBL" id="KAK7601128.1"/>
    </source>
</evidence>
<evidence type="ECO:0000256" key="1">
    <source>
        <dbReference type="SAM" id="MobiDB-lite"/>
    </source>
</evidence>
<keyword evidence="2" id="KW-0472">Membrane</keyword>
<dbReference type="EMBL" id="JBBCAQ010000010">
    <property type="protein sequence ID" value="KAK7601128.1"/>
    <property type="molecule type" value="Genomic_DNA"/>
</dbReference>
<dbReference type="AlphaFoldDB" id="A0AAN9Y7A1"/>
<gene>
    <name evidence="3" type="ORF">V9T40_008569</name>
    <name evidence="4" type="ORF">V9T40_008570</name>
</gene>
<evidence type="ECO:0000256" key="2">
    <source>
        <dbReference type="SAM" id="Phobius"/>
    </source>
</evidence>
<keyword evidence="2" id="KW-0812">Transmembrane</keyword>
<feature type="compositionally biased region" description="Acidic residues" evidence="1">
    <location>
        <begin position="264"/>
        <end position="274"/>
    </location>
</feature>
<comment type="caution">
    <text evidence="4">The sequence shown here is derived from an EMBL/GenBank/DDBJ whole genome shotgun (WGS) entry which is preliminary data.</text>
</comment>